<dbReference type="EMBL" id="FODD01000022">
    <property type="protein sequence ID" value="SEO29828.1"/>
    <property type="molecule type" value="Genomic_DNA"/>
</dbReference>
<accession>A0A1H8NK74</accession>
<name>A0A1H8NK74_9ACTN</name>
<evidence type="ECO:0000313" key="2">
    <source>
        <dbReference type="EMBL" id="SEO29828.1"/>
    </source>
</evidence>
<evidence type="ECO:0000313" key="3">
    <source>
        <dbReference type="Proteomes" id="UP000181951"/>
    </source>
</evidence>
<proteinExistence type="predicted"/>
<reference evidence="2 3" key="1">
    <citation type="submission" date="2016-10" db="EMBL/GenBank/DDBJ databases">
        <authorList>
            <person name="de Groot N.N."/>
        </authorList>
    </citation>
    <scope>NUCLEOTIDE SEQUENCE [LARGE SCALE GENOMIC DNA]</scope>
    <source>
        <strain evidence="2 3">CGMCC 4.2026</strain>
    </source>
</reference>
<gene>
    <name evidence="2" type="ORF">SAMN05216267_1022109</name>
</gene>
<feature type="region of interest" description="Disordered" evidence="1">
    <location>
        <begin position="1"/>
        <end position="45"/>
    </location>
</feature>
<organism evidence="2 3">
    <name type="scientific">Actinacidiphila rubida</name>
    <dbReference type="NCBI Taxonomy" id="310780"/>
    <lineage>
        <taxon>Bacteria</taxon>
        <taxon>Bacillati</taxon>
        <taxon>Actinomycetota</taxon>
        <taxon>Actinomycetes</taxon>
        <taxon>Kitasatosporales</taxon>
        <taxon>Streptomycetaceae</taxon>
        <taxon>Actinacidiphila</taxon>
    </lineage>
</organism>
<protein>
    <submittedName>
        <fullName evidence="2">Uncharacterized protein</fullName>
    </submittedName>
</protein>
<dbReference type="AlphaFoldDB" id="A0A1H8NK74"/>
<dbReference type="Proteomes" id="UP000181951">
    <property type="component" value="Unassembled WGS sequence"/>
</dbReference>
<sequence length="70" mass="7395">MGLQPTLTFHTRAGLRTDGQPPAPPPVNSGLAQSLGPIPPHARARGVTATIVRGRSGRRPVTNRVIPRRG</sequence>
<keyword evidence="3" id="KW-1185">Reference proteome</keyword>
<evidence type="ECO:0000256" key="1">
    <source>
        <dbReference type="SAM" id="MobiDB-lite"/>
    </source>
</evidence>